<gene>
    <name evidence="2" type="ORF">V8G54_004570</name>
</gene>
<accession>A0AAQ3SFD5</accession>
<feature type="region of interest" description="Disordered" evidence="1">
    <location>
        <begin position="70"/>
        <end position="92"/>
    </location>
</feature>
<feature type="compositionally biased region" description="Polar residues" evidence="1">
    <location>
        <begin position="29"/>
        <end position="44"/>
    </location>
</feature>
<dbReference type="EMBL" id="CP144700">
    <property type="protein sequence ID" value="WVZ26026.1"/>
    <property type="molecule type" value="Genomic_DNA"/>
</dbReference>
<feature type="region of interest" description="Disordered" evidence="1">
    <location>
        <begin position="1"/>
        <end position="54"/>
    </location>
</feature>
<evidence type="ECO:0000256" key="1">
    <source>
        <dbReference type="SAM" id="MobiDB-lite"/>
    </source>
</evidence>
<keyword evidence="3" id="KW-1185">Reference proteome</keyword>
<evidence type="ECO:0000313" key="2">
    <source>
        <dbReference type="EMBL" id="WVZ26026.1"/>
    </source>
</evidence>
<protein>
    <submittedName>
        <fullName evidence="2">Uncharacterized protein</fullName>
    </submittedName>
</protein>
<organism evidence="2 3">
    <name type="scientific">Vigna mungo</name>
    <name type="common">Black gram</name>
    <name type="synonym">Phaseolus mungo</name>
    <dbReference type="NCBI Taxonomy" id="3915"/>
    <lineage>
        <taxon>Eukaryota</taxon>
        <taxon>Viridiplantae</taxon>
        <taxon>Streptophyta</taxon>
        <taxon>Embryophyta</taxon>
        <taxon>Tracheophyta</taxon>
        <taxon>Spermatophyta</taxon>
        <taxon>Magnoliopsida</taxon>
        <taxon>eudicotyledons</taxon>
        <taxon>Gunneridae</taxon>
        <taxon>Pentapetalae</taxon>
        <taxon>rosids</taxon>
        <taxon>fabids</taxon>
        <taxon>Fabales</taxon>
        <taxon>Fabaceae</taxon>
        <taxon>Papilionoideae</taxon>
        <taxon>50 kb inversion clade</taxon>
        <taxon>NPAAA clade</taxon>
        <taxon>indigoferoid/millettioid clade</taxon>
        <taxon>Phaseoleae</taxon>
        <taxon>Vigna</taxon>
    </lineage>
</organism>
<evidence type="ECO:0000313" key="3">
    <source>
        <dbReference type="Proteomes" id="UP001374535"/>
    </source>
</evidence>
<sequence>MSSPDSTKITWGVNPTPPAPSHEHKKEPSQSFPFKQKNQTQKQQELPRASSCFFPDPGGRPRCFFAGASAEAVPADSPPIPPPEATAEEGGGEAWVGARPRAMLPSGEYFRGRPRFFLASEHGFIGEEEPS</sequence>
<name>A0AAQ3SFD5_VIGMU</name>
<dbReference type="AlphaFoldDB" id="A0AAQ3SFD5"/>
<proteinExistence type="predicted"/>
<dbReference type="Proteomes" id="UP001374535">
    <property type="component" value="Chromosome 1"/>
</dbReference>
<reference evidence="2 3" key="1">
    <citation type="journal article" date="2023" name="Life. Sci Alliance">
        <title>Evolutionary insights into 3D genome organization and epigenetic landscape of Vigna mungo.</title>
        <authorList>
            <person name="Junaid A."/>
            <person name="Singh B."/>
            <person name="Bhatia S."/>
        </authorList>
    </citation>
    <scope>NUCLEOTIDE SEQUENCE [LARGE SCALE GENOMIC DNA]</scope>
    <source>
        <strain evidence="2">Urdbean</strain>
    </source>
</reference>